<sequence>ELQWIGDHCAVCIEPYGCGDPVRIFAVQYHTHCIDQWLLDQRSCPLCKTDILKACGLWVSGRLPDLSWMTSPSRRRLPAASVHLASPPPAPPPAPPLPPLIANNNNNNSNNNYHRHSEAALLHHHPPDSENTDSQQPGPRRPGRGCGGCRAAGSRPPPRSRTAGSAVERASTMAPKPRPAGASSLGGGQPVLGQGGHPADPPVVGPFAKLHRSLQLQFAAGKIVSAESELQPDGRLGVLRMIGDVGKSGGQLGGRQRRCRQRRAAEEPPTLRRCVNELAAAAAAAANIDGAVIVGATILKVGKLASATALTNAEPRSRSRCGHVGDRRGVQQPGAGRLSGDVGGHRPGQDGARWKSDAASVATAGSCRQRLVVGGVDNVEAGLGGQPIRSQAAAPGAGLQAGLPTDCASSDQRRAGSWRRRIRWASKTAENCGRSKTAAELRHDCLVSSGRFV</sequence>
<dbReference type="PANTHER" id="PTHR46539:SF23">
    <property type="entry name" value="RING-TYPE DOMAIN-CONTAINING PROTEIN"/>
    <property type="match status" value="1"/>
</dbReference>
<keyword evidence="9" id="KW-1185">Reference proteome</keyword>
<keyword evidence="2" id="KW-0812">Transmembrane</keyword>
<reference evidence="10" key="1">
    <citation type="submission" date="2016-11" db="UniProtKB">
        <authorList>
            <consortium name="WormBaseParasite"/>
        </authorList>
    </citation>
    <scope>IDENTIFICATION</scope>
</reference>
<dbReference type="Gene3D" id="3.30.40.10">
    <property type="entry name" value="Zinc/RING finger domain, C3HC4 (zinc finger)"/>
    <property type="match status" value="1"/>
</dbReference>
<dbReference type="GO" id="GO:0008270">
    <property type="term" value="F:zinc ion binding"/>
    <property type="evidence" value="ECO:0007669"/>
    <property type="project" value="UniProtKB-KW"/>
</dbReference>
<evidence type="ECO:0000256" key="1">
    <source>
        <dbReference type="ARBA" id="ARBA00004370"/>
    </source>
</evidence>
<comment type="subcellular location">
    <subcellularLocation>
        <location evidence="1">Membrane</location>
    </subcellularLocation>
</comment>
<dbReference type="GO" id="GO:0016020">
    <property type="term" value="C:membrane"/>
    <property type="evidence" value="ECO:0007669"/>
    <property type="project" value="UniProtKB-SubCell"/>
</dbReference>
<dbReference type="AlphaFoldDB" id="A0A1I8F571"/>
<dbReference type="InterPro" id="IPR013083">
    <property type="entry name" value="Znf_RING/FYVE/PHD"/>
</dbReference>
<keyword evidence="3" id="KW-0479">Metal-binding</keyword>
<feature type="compositionally biased region" description="Pro residues" evidence="8">
    <location>
        <begin position="86"/>
        <end position="99"/>
    </location>
</feature>
<dbReference type="SUPFAM" id="SSF57850">
    <property type="entry name" value="RING/U-box"/>
    <property type="match status" value="1"/>
</dbReference>
<feature type="compositionally biased region" description="Low complexity" evidence="8">
    <location>
        <begin position="151"/>
        <end position="166"/>
    </location>
</feature>
<dbReference type="PANTHER" id="PTHR46539">
    <property type="entry name" value="E3 UBIQUITIN-PROTEIN LIGASE ATL42"/>
    <property type="match status" value="1"/>
</dbReference>
<organism evidence="9 10">
    <name type="scientific">Macrostomum lignano</name>
    <dbReference type="NCBI Taxonomy" id="282301"/>
    <lineage>
        <taxon>Eukaryota</taxon>
        <taxon>Metazoa</taxon>
        <taxon>Spiralia</taxon>
        <taxon>Lophotrochozoa</taxon>
        <taxon>Platyhelminthes</taxon>
        <taxon>Rhabditophora</taxon>
        <taxon>Macrostomorpha</taxon>
        <taxon>Macrostomida</taxon>
        <taxon>Macrostomidae</taxon>
        <taxon>Macrostomum</taxon>
    </lineage>
</organism>
<name>A0A1I8F571_9PLAT</name>
<feature type="region of interest" description="Disordered" evidence="8">
    <location>
        <begin position="82"/>
        <end position="203"/>
    </location>
</feature>
<evidence type="ECO:0000256" key="2">
    <source>
        <dbReference type="ARBA" id="ARBA00022692"/>
    </source>
</evidence>
<evidence type="ECO:0000313" key="9">
    <source>
        <dbReference type="Proteomes" id="UP000095280"/>
    </source>
</evidence>
<keyword evidence="5" id="KW-0862">Zinc</keyword>
<dbReference type="Proteomes" id="UP000095280">
    <property type="component" value="Unplaced"/>
</dbReference>
<keyword evidence="7" id="KW-0472">Membrane</keyword>
<feature type="region of interest" description="Disordered" evidence="8">
    <location>
        <begin position="312"/>
        <end position="351"/>
    </location>
</feature>
<accession>A0A1I8F571</accession>
<evidence type="ECO:0000256" key="6">
    <source>
        <dbReference type="ARBA" id="ARBA00022989"/>
    </source>
</evidence>
<protein>
    <submittedName>
        <fullName evidence="10">RING-type domain-containing protein</fullName>
    </submittedName>
</protein>
<evidence type="ECO:0000256" key="3">
    <source>
        <dbReference type="ARBA" id="ARBA00022723"/>
    </source>
</evidence>
<dbReference type="WBParaSite" id="maker-unitig_21012-snap-gene-0.2-mRNA-1">
    <property type="protein sequence ID" value="maker-unitig_21012-snap-gene-0.2-mRNA-1"/>
    <property type="gene ID" value="maker-unitig_21012-snap-gene-0.2"/>
</dbReference>
<feature type="compositionally biased region" description="Gly residues" evidence="8">
    <location>
        <begin position="184"/>
        <end position="196"/>
    </location>
</feature>
<proteinExistence type="predicted"/>
<evidence type="ECO:0000256" key="7">
    <source>
        <dbReference type="ARBA" id="ARBA00023136"/>
    </source>
</evidence>
<evidence type="ECO:0000313" key="10">
    <source>
        <dbReference type="WBParaSite" id="maker-unitig_21012-snap-gene-0.2-mRNA-1"/>
    </source>
</evidence>
<feature type="compositionally biased region" description="Low complexity" evidence="8">
    <location>
        <begin position="100"/>
        <end position="112"/>
    </location>
</feature>
<evidence type="ECO:0000256" key="5">
    <source>
        <dbReference type="ARBA" id="ARBA00022833"/>
    </source>
</evidence>
<keyword evidence="6" id="KW-1133">Transmembrane helix</keyword>
<evidence type="ECO:0000256" key="8">
    <source>
        <dbReference type="SAM" id="MobiDB-lite"/>
    </source>
</evidence>
<keyword evidence="4" id="KW-0863">Zinc-finger</keyword>
<evidence type="ECO:0000256" key="4">
    <source>
        <dbReference type="ARBA" id="ARBA00022771"/>
    </source>
</evidence>